<dbReference type="Proteomes" id="UP000518188">
    <property type="component" value="Unassembled WGS sequence"/>
</dbReference>
<feature type="region of interest" description="Disordered" evidence="1">
    <location>
        <begin position="336"/>
        <end position="355"/>
    </location>
</feature>
<gene>
    <name evidence="5" type="ORF">HGA11_07725</name>
</gene>
<dbReference type="EMBL" id="JAAXPJ010000002">
    <property type="protein sequence ID" value="NKZ10866.1"/>
    <property type="molecule type" value="Genomic_DNA"/>
</dbReference>
<sequence>MLKYRGTHLIRAGFIGVIVITLIIAVGLQPERLWSLAAQIAYRAQFAEAGGLTSGNKVKMSGVAVGTVTDVSLQGLQPLVTFKVDSTVRLGSDTSAHIRTGSLLGERVLVLESSGDGNLQPLDLIPQTRTSSPYSLTDAVGDLTRNTGATDTATLNQSLETLATTIDQIAPQLAPTFDGLTRLSKSLNSRNQTLAALLSSTSEVTGILADRSQQLNALILNANDLVDVLVQRRQAIIELLSNTSAVAQQLSGVIHDNEQQLAPTLDKLNSVTAMLERSRDNIARMLPALAKFQVTLGETVANGFYYNAYVPDLLPGNFLQPFLDYAFGFRRGGKPGDPPRAEFPFPRNGIPEAPR</sequence>
<evidence type="ECO:0000259" key="3">
    <source>
        <dbReference type="Pfam" id="PF02470"/>
    </source>
</evidence>
<comment type="caution">
    <text evidence="5">The sequence shown here is derived from an EMBL/GenBank/DDBJ whole genome shotgun (WGS) entry which is preliminary data.</text>
</comment>
<dbReference type="PANTHER" id="PTHR33371:SF18">
    <property type="entry name" value="MCE-FAMILY PROTEIN MCE3C"/>
    <property type="match status" value="1"/>
</dbReference>
<organism evidence="5 6">
    <name type="scientific">Mycolicibacterium septicum DSM 44393</name>
    <dbReference type="NCBI Taxonomy" id="1341646"/>
    <lineage>
        <taxon>Bacteria</taxon>
        <taxon>Bacillati</taxon>
        <taxon>Actinomycetota</taxon>
        <taxon>Actinomycetes</taxon>
        <taxon>Mycobacteriales</taxon>
        <taxon>Mycobacteriaceae</taxon>
        <taxon>Mycolicibacterium</taxon>
    </lineage>
</organism>
<dbReference type="InterPro" id="IPR005693">
    <property type="entry name" value="Mce"/>
</dbReference>
<dbReference type="InterPro" id="IPR052336">
    <property type="entry name" value="MlaD_Phospholipid_Transporter"/>
</dbReference>
<evidence type="ECO:0000259" key="4">
    <source>
        <dbReference type="Pfam" id="PF11887"/>
    </source>
</evidence>
<keyword evidence="2" id="KW-0472">Membrane</keyword>
<evidence type="ECO:0000313" key="6">
    <source>
        <dbReference type="Proteomes" id="UP000518188"/>
    </source>
</evidence>
<evidence type="ECO:0000313" key="5">
    <source>
        <dbReference type="EMBL" id="NKZ10866.1"/>
    </source>
</evidence>
<dbReference type="GO" id="GO:0005576">
    <property type="term" value="C:extracellular region"/>
    <property type="evidence" value="ECO:0007669"/>
    <property type="project" value="TreeGrafter"/>
</dbReference>
<dbReference type="Pfam" id="PF11887">
    <property type="entry name" value="Mce4_CUP1"/>
    <property type="match status" value="1"/>
</dbReference>
<accession>A0A7X6RVN4</accession>
<dbReference type="RefSeq" id="WP_044514966.1">
    <property type="nucleotide sequence ID" value="NZ_HG322951.1"/>
</dbReference>
<dbReference type="AlphaFoldDB" id="A0A7X6RVN4"/>
<dbReference type="Pfam" id="PF02470">
    <property type="entry name" value="MlaD"/>
    <property type="match status" value="1"/>
</dbReference>
<name>A0A7X6RVN4_9MYCO</name>
<evidence type="ECO:0000256" key="1">
    <source>
        <dbReference type="SAM" id="MobiDB-lite"/>
    </source>
</evidence>
<feature type="transmembrane region" description="Helical" evidence="2">
    <location>
        <begin position="9"/>
        <end position="28"/>
    </location>
</feature>
<dbReference type="PANTHER" id="PTHR33371">
    <property type="entry name" value="INTERMEMBRANE PHOSPHOLIPID TRANSPORT SYSTEM BINDING PROTEIN MLAD-RELATED"/>
    <property type="match status" value="1"/>
</dbReference>
<feature type="domain" description="Mammalian cell entry C-terminal" evidence="4">
    <location>
        <begin position="118"/>
        <end position="293"/>
    </location>
</feature>
<dbReference type="InterPro" id="IPR003399">
    <property type="entry name" value="Mce/MlaD"/>
</dbReference>
<protein>
    <submittedName>
        <fullName evidence="5">MCE family protein</fullName>
    </submittedName>
</protein>
<keyword evidence="2" id="KW-1133">Transmembrane helix</keyword>
<evidence type="ECO:0000256" key="2">
    <source>
        <dbReference type="SAM" id="Phobius"/>
    </source>
</evidence>
<feature type="domain" description="Mce/MlaD" evidence="3">
    <location>
        <begin position="41"/>
        <end position="112"/>
    </location>
</feature>
<proteinExistence type="predicted"/>
<dbReference type="PRINTS" id="PR01782">
    <property type="entry name" value="MCEVIRFACTOR"/>
</dbReference>
<dbReference type="InterPro" id="IPR024516">
    <property type="entry name" value="Mce_C"/>
</dbReference>
<keyword evidence="2" id="KW-0812">Transmembrane</keyword>
<dbReference type="NCBIfam" id="TIGR00996">
    <property type="entry name" value="Mtu_fam_mce"/>
    <property type="match status" value="1"/>
</dbReference>
<reference evidence="5 6" key="1">
    <citation type="submission" date="2020-04" db="EMBL/GenBank/DDBJ databases">
        <title>MicrobeNet Type strains.</title>
        <authorList>
            <person name="Nicholson A.C."/>
        </authorList>
    </citation>
    <scope>NUCLEOTIDE SEQUENCE [LARGE SCALE GENOMIC DNA]</scope>
    <source>
        <strain evidence="5 6">ATCC 700731</strain>
    </source>
</reference>